<dbReference type="RefSeq" id="WP_343878801.1">
    <property type="nucleotide sequence ID" value="NZ_BAAAIJ010000032.1"/>
</dbReference>
<protein>
    <submittedName>
        <fullName evidence="3">Uncharacterized protein</fullName>
    </submittedName>
</protein>
<proteinExistence type="predicted"/>
<keyword evidence="2" id="KW-0472">Membrane</keyword>
<comment type="caution">
    <text evidence="3">The sequence shown here is derived from an EMBL/GenBank/DDBJ whole genome shotgun (WGS) entry which is preliminary data.</text>
</comment>
<sequence>MEIASIFTLAAGMALAGSAFAPAVAPGTRLVSAILGLGLSLLAIVLLFLGASPGIFLWVIAVAFAVRNFQAADQRQKKIDAGLDPVRHPNLGDLRQLQLPAWAPKVPGLSGPGTTGTTRQGTMGARQPTIRRGQAASYTTSGQAPGHNSAPDTRGLRPAPAADRWGKPIPPGSVMDRWGNIVPTEGHPPGGTHLGHH</sequence>
<evidence type="ECO:0000256" key="1">
    <source>
        <dbReference type="SAM" id="MobiDB-lite"/>
    </source>
</evidence>
<reference evidence="4" key="1">
    <citation type="journal article" date="2019" name="Int. J. Syst. Evol. Microbiol.">
        <title>The Global Catalogue of Microorganisms (GCM) 10K type strain sequencing project: providing services to taxonomists for standard genome sequencing and annotation.</title>
        <authorList>
            <consortium name="The Broad Institute Genomics Platform"/>
            <consortium name="The Broad Institute Genome Sequencing Center for Infectious Disease"/>
            <person name="Wu L."/>
            <person name="Ma J."/>
        </authorList>
    </citation>
    <scope>NUCLEOTIDE SEQUENCE [LARGE SCALE GENOMIC DNA]</scope>
    <source>
        <strain evidence="4">JCM 11496</strain>
    </source>
</reference>
<feature type="transmembrane region" description="Helical" evidence="2">
    <location>
        <begin position="33"/>
        <end position="66"/>
    </location>
</feature>
<keyword evidence="4" id="KW-1185">Reference proteome</keyword>
<keyword evidence="2" id="KW-1133">Transmembrane helix</keyword>
<evidence type="ECO:0000256" key="2">
    <source>
        <dbReference type="SAM" id="Phobius"/>
    </source>
</evidence>
<evidence type="ECO:0000313" key="4">
    <source>
        <dbReference type="Proteomes" id="UP001597307"/>
    </source>
</evidence>
<accession>A0ABW4Q976</accession>
<feature type="compositionally biased region" description="Low complexity" evidence="1">
    <location>
        <begin position="115"/>
        <end position="124"/>
    </location>
</feature>
<dbReference type="EMBL" id="JBHUGA010000040">
    <property type="protein sequence ID" value="MFD1847256.1"/>
    <property type="molecule type" value="Genomic_DNA"/>
</dbReference>
<feature type="compositionally biased region" description="Gly residues" evidence="1">
    <location>
        <begin position="188"/>
        <end position="197"/>
    </location>
</feature>
<gene>
    <name evidence="3" type="ORF">ACFSFX_11680</name>
</gene>
<organism evidence="3 4">
    <name type="scientific">Arthrobacter flavus</name>
    <dbReference type="NCBI Taxonomy" id="95172"/>
    <lineage>
        <taxon>Bacteria</taxon>
        <taxon>Bacillati</taxon>
        <taxon>Actinomycetota</taxon>
        <taxon>Actinomycetes</taxon>
        <taxon>Micrococcales</taxon>
        <taxon>Micrococcaceae</taxon>
        <taxon>Arthrobacter</taxon>
    </lineage>
</organism>
<evidence type="ECO:0000313" key="3">
    <source>
        <dbReference type="EMBL" id="MFD1847256.1"/>
    </source>
</evidence>
<name>A0ABW4Q976_9MICC</name>
<keyword evidence="2" id="KW-0812">Transmembrane</keyword>
<feature type="region of interest" description="Disordered" evidence="1">
    <location>
        <begin position="105"/>
        <end position="197"/>
    </location>
</feature>
<dbReference type="Proteomes" id="UP001597307">
    <property type="component" value="Unassembled WGS sequence"/>
</dbReference>